<protein>
    <submittedName>
        <fullName evidence="1">Uncharacterized protein</fullName>
    </submittedName>
</protein>
<dbReference type="AlphaFoldDB" id="A0A558D749"/>
<dbReference type="EMBL" id="VMRY01000017">
    <property type="protein sequence ID" value="TVT56847.1"/>
    <property type="molecule type" value="Genomic_DNA"/>
</dbReference>
<evidence type="ECO:0000313" key="2">
    <source>
        <dbReference type="Proteomes" id="UP000317355"/>
    </source>
</evidence>
<gene>
    <name evidence="1" type="ORF">FHK82_06435</name>
</gene>
<evidence type="ECO:0000313" key="1">
    <source>
        <dbReference type="EMBL" id="TVT56847.1"/>
    </source>
</evidence>
<proteinExistence type="predicted"/>
<organism evidence="1 2">
    <name type="scientific">Sedimenticola thiotaurini</name>
    <dbReference type="NCBI Taxonomy" id="1543721"/>
    <lineage>
        <taxon>Bacteria</taxon>
        <taxon>Pseudomonadati</taxon>
        <taxon>Pseudomonadota</taxon>
        <taxon>Gammaproteobacteria</taxon>
        <taxon>Chromatiales</taxon>
        <taxon>Sedimenticolaceae</taxon>
        <taxon>Sedimenticola</taxon>
    </lineage>
</organism>
<reference evidence="1 2" key="1">
    <citation type="submission" date="2019-07" db="EMBL/GenBank/DDBJ databases">
        <title>The pathways for chlorine oxyanion respiration interact through the shared metabolite chlorate.</title>
        <authorList>
            <person name="Barnum T.P."/>
            <person name="Cheng Y."/>
            <person name="Hill K.A."/>
            <person name="Lucas L.N."/>
            <person name="Carlson H.K."/>
            <person name="Coates J.D."/>
        </authorList>
    </citation>
    <scope>NUCLEOTIDE SEQUENCE [LARGE SCALE GENOMIC DNA]</scope>
    <source>
        <strain evidence="1">BK-3</strain>
    </source>
</reference>
<accession>A0A558D749</accession>
<dbReference type="Proteomes" id="UP000317355">
    <property type="component" value="Unassembled WGS sequence"/>
</dbReference>
<name>A0A558D749_9GAMM</name>
<sequence>MDKMRKLRESVDACADRLDALNNRFSNLATDATRESVETWRKVKDKIVFDQTEEKKEPTAGPDVKSIATELLEKQGHGLEDVIDILMSDHNIELTIDNLVQTIGKQVYITALRKDAGDLLGNAISYSQIASLWNDLGRPAFGGDSWTARSVSILVE</sequence>
<comment type="caution">
    <text evidence="1">The sequence shown here is derived from an EMBL/GenBank/DDBJ whole genome shotgun (WGS) entry which is preliminary data.</text>
</comment>